<reference evidence="1" key="1">
    <citation type="journal article" date="2021" name="Proc. Natl. Acad. Sci. U.S.A.">
        <title>A Catalog of Tens of Thousands of Viruses from Human Metagenomes Reveals Hidden Associations with Chronic Diseases.</title>
        <authorList>
            <person name="Tisza M.J."/>
            <person name="Buck C.B."/>
        </authorList>
    </citation>
    <scope>NUCLEOTIDE SEQUENCE</scope>
    <source>
        <strain evidence="1">CtisV53</strain>
    </source>
</reference>
<accession>A0A8S5PNB5</accession>
<protein>
    <recommendedName>
        <fullName evidence="2">ASCH domain-containing protein</fullName>
    </recommendedName>
</protein>
<proteinExistence type="predicted"/>
<dbReference type="InterPro" id="IPR015947">
    <property type="entry name" value="PUA-like_sf"/>
</dbReference>
<sequence>MSKAVLISIRPKWCQKIVSGEKTIEIRKTRPRMATPFKCYIYCTMPKYPHEDFIATDYPKPQFYGGGKVVGEFTCDRIYELETRSPGGSYYVKGEGQPTTNDVARQSCLSLGDMHAYLKSKSGYGLHISDLKIYDTPKELIEFRRVCPNDLYCESCAMYRENKGTCGNKSLRFKRPPLSWCYVEEM</sequence>
<organism evidence="1">
    <name type="scientific">Myoviridae sp. ctisV53</name>
    <dbReference type="NCBI Taxonomy" id="2825156"/>
    <lineage>
        <taxon>Viruses</taxon>
        <taxon>Duplodnaviria</taxon>
        <taxon>Heunggongvirae</taxon>
        <taxon>Uroviricota</taxon>
        <taxon>Caudoviricetes</taxon>
    </lineage>
</organism>
<evidence type="ECO:0008006" key="2">
    <source>
        <dbReference type="Google" id="ProtNLM"/>
    </source>
</evidence>
<dbReference type="SUPFAM" id="SSF88697">
    <property type="entry name" value="PUA domain-like"/>
    <property type="match status" value="1"/>
</dbReference>
<evidence type="ECO:0000313" key="1">
    <source>
        <dbReference type="EMBL" id="DAE08013.1"/>
    </source>
</evidence>
<dbReference type="Gene3D" id="2.30.130.30">
    <property type="entry name" value="Hypothetical protein"/>
    <property type="match status" value="1"/>
</dbReference>
<dbReference type="EMBL" id="BK015461">
    <property type="protein sequence ID" value="DAE08013.1"/>
    <property type="molecule type" value="Genomic_DNA"/>
</dbReference>
<name>A0A8S5PNB5_9CAUD</name>